<evidence type="ECO:0000259" key="9">
    <source>
        <dbReference type="Pfam" id="PF12932"/>
    </source>
</evidence>
<dbReference type="GO" id="GO:0070973">
    <property type="term" value="P:protein localization to endoplasmic reticulum exit site"/>
    <property type="evidence" value="ECO:0007669"/>
    <property type="project" value="TreeGrafter"/>
</dbReference>
<feature type="compositionally biased region" description="Basic and acidic residues" evidence="7">
    <location>
        <begin position="1411"/>
        <end position="1421"/>
    </location>
</feature>
<dbReference type="GO" id="GO:0000139">
    <property type="term" value="C:Golgi membrane"/>
    <property type="evidence" value="ECO:0007669"/>
    <property type="project" value="UniProtKB-SubCell"/>
</dbReference>
<feature type="region of interest" description="Disordered" evidence="7">
    <location>
        <begin position="1213"/>
        <end position="1278"/>
    </location>
</feature>
<gene>
    <name evidence="10" type="primary">SEC16B_1</name>
    <name evidence="10" type="ORF">CFP56_002549</name>
</gene>
<evidence type="ECO:0000256" key="3">
    <source>
        <dbReference type="ARBA" id="ARBA00022448"/>
    </source>
</evidence>
<proteinExistence type="inferred from homology"/>
<evidence type="ECO:0000256" key="2">
    <source>
        <dbReference type="ARBA" id="ARBA00005927"/>
    </source>
</evidence>
<evidence type="ECO:0000313" key="10">
    <source>
        <dbReference type="EMBL" id="KAK7849689.1"/>
    </source>
</evidence>
<dbReference type="Proteomes" id="UP000237347">
    <property type="component" value="Unassembled WGS sequence"/>
</dbReference>
<keyword evidence="4 6" id="KW-0256">Endoplasmic reticulum</keyword>
<dbReference type="EMBL" id="PKMF04000110">
    <property type="protein sequence ID" value="KAK7849689.1"/>
    <property type="molecule type" value="Genomic_DNA"/>
</dbReference>
<dbReference type="Pfam" id="PF12932">
    <property type="entry name" value="Sec16"/>
    <property type="match status" value="1"/>
</dbReference>
<feature type="region of interest" description="Disordered" evidence="7">
    <location>
        <begin position="1293"/>
        <end position="1377"/>
    </location>
</feature>
<keyword evidence="3 6" id="KW-0813">Transport</keyword>
<dbReference type="GO" id="GO:0012507">
    <property type="term" value="C:ER to Golgi transport vesicle membrane"/>
    <property type="evidence" value="ECO:0007669"/>
    <property type="project" value="TreeGrafter"/>
</dbReference>
<feature type="region of interest" description="Disordered" evidence="7">
    <location>
        <begin position="1123"/>
        <end position="1170"/>
    </location>
</feature>
<feature type="compositionally biased region" description="Low complexity" evidence="7">
    <location>
        <begin position="1318"/>
        <end position="1330"/>
    </location>
</feature>
<name>A0AAW0LFK3_QUESU</name>
<feature type="domain" description="Sec16 central conserved" evidence="9">
    <location>
        <begin position="626"/>
        <end position="748"/>
    </location>
</feature>
<keyword evidence="5 6" id="KW-0931">ER-Golgi transport</keyword>
<feature type="compositionally biased region" description="Polar residues" evidence="7">
    <location>
        <begin position="1355"/>
        <end position="1377"/>
    </location>
</feature>
<protein>
    <recommendedName>
        <fullName evidence="6">Protein transport protein sec16</fullName>
    </recommendedName>
</protein>
<keyword evidence="11" id="KW-1185">Reference proteome</keyword>
<comment type="subcellular location">
    <subcellularLocation>
        <location evidence="1">Endoplasmic reticulum</location>
    </subcellularLocation>
    <subcellularLocation>
        <location evidence="6">Golgi apparatus membrane</location>
    </subcellularLocation>
</comment>
<evidence type="ECO:0000256" key="6">
    <source>
        <dbReference type="RuleBase" id="RU364101"/>
    </source>
</evidence>
<evidence type="ECO:0000313" key="11">
    <source>
        <dbReference type="Proteomes" id="UP000237347"/>
    </source>
</evidence>
<dbReference type="InterPro" id="IPR024340">
    <property type="entry name" value="Sec16_CCD"/>
</dbReference>
<dbReference type="PANTHER" id="PTHR13402:SF6">
    <property type="entry name" value="SECRETORY 16, ISOFORM I"/>
    <property type="match status" value="1"/>
</dbReference>
<feature type="domain" description="Sec16 Sec23-binding" evidence="8">
    <location>
        <begin position="803"/>
        <end position="1070"/>
    </location>
</feature>
<comment type="similarity">
    <text evidence="2 6">Belongs to the SEC16 family.</text>
</comment>
<evidence type="ECO:0000256" key="5">
    <source>
        <dbReference type="ARBA" id="ARBA00022892"/>
    </source>
</evidence>
<organism evidence="10 11">
    <name type="scientific">Quercus suber</name>
    <name type="common">Cork oak</name>
    <dbReference type="NCBI Taxonomy" id="58331"/>
    <lineage>
        <taxon>Eukaryota</taxon>
        <taxon>Viridiplantae</taxon>
        <taxon>Streptophyta</taxon>
        <taxon>Embryophyta</taxon>
        <taxon>Tracheophyta</taxon>
        <taxon>Spermatophyta</taxon>
        <taxon>Magnoliopsida</taxon>
        <taxon>eudicotyledons</taxon>
        <taxon>Gunneridae</taxon>
        <taxon>Pentapetalae</taxon>
        <taxon>rosids</taxon>
        <taxon>fabids</taxon>
        <taxon>Fagales</taxon>
        <taxon>Fagaceae</taxon>
        <taxon>Quercus</taxon>
    </lineage>
</organism>
<feature type="region of interest" description="Disordered" evidence="7">
    <location>
        <begin position="1070"/>
        <end position="1101"/>
    </location>
</feature>
<feature type="region of interest" description="Disordered" evidence="7">
    <location>
        <begin position="1391"/>
        <end position="1421"/>
    </location>
</feature>
<keyword evidence="6" id="KW-0333">Golgi apparatus</keyword>
<evidence type="ECO:0000256" key="1">
    <source>
        <dbReference type="ARBA" id="ARBA00004240"/>
    </source>
</evidence>
<evidence type="ECO:0000259" key="8">
    <source>
        <dbReference type="Pfam" id="PF12931"/>
    </source>
</evidence>
<evidence type="ECO:0000256" key="4">
    <source>
        <dbReference type="ARBA" id="ARBA00022824"/>
    </source>
</evidence>
<comment type="caution">
    <text evidence="10">The sequence shown here is derived from an EMBL/GenBank/DDBJ whole genome shotgun (WGS) entry which is preliminary data.</text>
</comment>
<dbReference type="GO" id="GO:0015031">
    <property type="term" value="P:protein transport"/>
    <property type="evidence" value="ECO:0007669"/>
    <property type="project" value="UniProtKB-KW"/>
</dbReference>
<reference evidence="10 11" key="1">
    <citation type="journal article" date="2018" name="Sci. Data">
        <title>The draft genome sequence of cork oak.</title>
        <authorList>
            <person name="Ramos A.M."/>
            <person name="Usie A."/>
            <person name="Barbosa P."/>
            <person name="Barros P.M."/>
            <person name="Capote T."/>
            <person name="Chaves I."/>
            <person name="Simoes F."/>
            <person name="Abreu I."/>
            <person name="Carrasquinho I."/>
            <person name="Faro C."/>
            <person name="Guimaraes J.B."/>
            <person name="Mendonca D."/>
            <person name="Nobrega F."/>
            <person name="Rodrigues L."/>
            <person name="Saibo N.J.M."/>
            <person name="Varela M.C."/>
            <person name="Egas C."/>
            <person name="Matos J."/>
            <person name="Miguel C.M."/>
            <person name="Oliveira M.M."/>
            <person name="Ricardo C.P."/>
            <person name="Goncalves S."/>
        </authorList>
    </citation>
    <scope>NUCLEOTIDE SEQUENCE [LARGE SCALE GENOMIC DNA]</scope>
    <source>
        <strain evidence="11">cv. HL8</strain>
    </source>
</reference>
<keyword evidence="6" id="KW-0472">Membrane</keyword>
<sequence>MASSPPFEVEDQTDEDFFDKLVNDEIEFTGSGPSVVKIDEKKKNPKFINILVGAVFSLVFPFSHYCYCYAKSMMASSPPFEVEDQTDEDFFDKLVNDEIEFTGSGPSVVKIDALDEAKAVSNLRISEVGAAGVDSGGNDGLGVNDEMGHEDLVVSAPSLDANEENVVGEVSNLLVPGNTDESNSLVGEESVPSVVIPNETNEGSEVGKGEEGALHSSVGESSVSMGTGVKIVQWSSFGSEGDDNGGEFGTYSEFFSELKDNSQDPFENVTNMGKLGTESNFVDGFSENPVADLGASNYGQHQEGQYYGAVTGQNIDGQDLSSSQNWENLYPGWKYDTNTGQWYQLEGYDANASSSADINVNANDHANAVLSDHTVGGYYQQQTAQAQSQSVGTVDDGCTTGSVSHWNQISQGNMQYPAHMVFDPNYPDWYYDSITKEWKLLETYTPASNQLASVDYNQQYQNQKVENHQSQSLVSQEHVANWDGSSSNYNNQTVNMWHTQHVAKSDTIGFTENQKLGNHYSSTGHLTDSVDQQSGFIPHGSLAQYEQPNQSVDGGRRVAEFQSFIPDENFYQHQNQVKDLNQHMHFSPAHLGNQKPVNFSQQLPQSGTRFSYAPSEGRSSAGRPPHALVTFGFGGKLIVMKDNSSSLRNSYESQDSVGGVLNVLNLMEVVMDKNDSSSFGLGACDYFYALCQQSFPGPLVGGSVGSKELYKWIDEKIATCESPIVDYRKSEDLRLLFSLLKISCQYYGKLRSPFGTDQAFKENDCPESAIAKLFTTSKRKSAYGALAHCLQSLPSEAQTQGGQLWGPALVLASQLGDQFYVDTVKQMALNQFIAGSPLRTLCLLIAGQPAEVFSSATTSSTLPGSADFFQQPVKSGANCMLEEWEENLAVITANRTKDDELVIIHLGDCLWKEHGETTAAHICYLVAEASIEPYSDAARLCLIGADHLKFPRTFASPEAIQRTELHEYSKVLGNSQFLLLPFQPYKLIYAHMLAEVGKVADALKYCHAILKFLKTGRAPEVDIWRQFVLSLEERIRTHQQGGYGSNLAPTKLVGKLLTFIDSTAHRVVGGLPPPVPSTSHGGAQHNEYASQPGGLKVSNSQSTMAMPSLMPSASVETINERAAENKMPNRSVSEPIFGSAPKKVDSSKETNSSDTQEKASVSGGSSRFGRFGSQLFQKTVGLVLRSRPDRQAKLGEKNRFYYDEKLKRWVEEGAEPPPPEEAALPPPPTTAAFQNGMPDYNAKDAPKTGGFPLDLGLETKSPISSERTAKPGGGSNPKFFIPAPVASVVETVQTPGESMQEATLNNANPPASFKEDSISSTQKSTSPSMSLQRFPSMDNIVQRKTGPMAHGTSLVPPTSRRTASWSGNLSDGWNPSMMNEVKPLGEVLGVSPSLYRPGDPLSVQFPSSRNSSRDDLHEVEL</sequence>
<feature type="compositionally biased region" description="Pro residues" evidence="7">
    <location>
        <begin position="1215"/>
        <end position="1229"/>
    </location>
</feature>
<feature type="region of interest" description="Disordered" evidence="7">
    <location>
        <begin position="198"/>
        <end position="221"/>
    </location>
</feature>
<evidence type="ECO:0000256" key="7">
    <source>
        <dbReference type="SAM" id="MobiDB-lite"/>
    </source>
</evidence>
<dbReference type="CDD" id="cd09233">
    <property type="entry name" value="ACE1-Sec16-like"/>
    <property type="match status" value="1"/>
</dbReference>
<dbReference type="GO" id="GO:0007030">
    <property type="term" value="P:Golgi organization"/>
    <property type="evidence" value="ECO:0007669"/>
    <property type="project" value="TreeGrafter"/>
</dbReference>
<dbReference type="PANTHER" id="PTHR13402">
    <property type="entry name" value="RGPR-RELATED"/>
    <property type="match status" value="1"/>
</dbReference>
<feature type="compositionally biased region" description="Polar residues" evidence="7">
    <location>
        <begin position="1293"/>
        <end position="1309"/>
    </location>
</feature>
<dbReference type="GO" id="GO:0070971">
    <property type="term" value="C:endoplasmic reticulum exit site"/>
    <property type="evidence" value="ECO:0007669"/>
    <property type="project" value="TreeGrafter"/>
</dbReference>
<dbReference type="Gene3D" id="1.25.40.1030">
    <property type="match status" value="1"/>
</dbReference>
<keyword evidence="6" id="KW-0653">Protein transport</keyword>
<dbReference type="Pfam" id="PF12931">
    <property type="entry name" value="TPR_Sec16"/>
    <property type="match status" value="1"/>
</dbReference>
<dbReference type="InterPro" id="IPR024298">
    <property type="entry name" value="Sec16_Sec23-bd"/>
</dbReference>
<accession>A0AAW0LFK3</accession>
<dbReference type="GO" id="GO:0016192">
    <property type="term" value="P:vesicle-mediated transport"/>
    <property type="evidence" value="ECO:0007669"/>
    <property type="project" value="UniProtKB-KW"/>
</dbReference>